<dbReference type="GeneID" id="25261986"/>
<accession>A0A066VP91</accession>
<sequence>MDSGNAAGSWRGSSQDVEPTSSHEECLIRILTTLPRAVWLKLIPSRCGNIGSPVNSLATQFSCRGQMDSDLETTATRTAFALSVGKATWEAKNDRLRLQNICRQHMQYTKVMCTRICSETASQLSVLSVQISKRSCIAAYYIADQTLRR</sequence>
<gene>
    <name evidence="1" type="ORF">K437DRAFT_190439</name>
</gene>
<dbReference type="InParanoid" id="A0A066VP91"/>
<reference evidence="1 2" key="1">
    <citation type="submission" date="2014-05" db="EMBL/GenBank/DDBJ databases">
        <title>Draft genome sequence of a rare smut relative, Tilletiaria anomala UBC 951.</title>
        <authorList>
            <consortium name="DOE Joint Genome Institute"/>
            <person name="Toome M."/>
            <person name="Kuo A."/>
            <person name="Henrissat B."/>
            <person name="Lipzen A."/>
            <person name="Tritt A."/>
            <person name="Yoshinaga Y."/>
            <person name="Zane M."/>
            <person name="Barry K."/>
            <person name="Grigoriev I.V."/>
            <person name="Spatafora J.W."/>
            <person name="Aimea M.C."/>
        </authorList>
    </citation>
    <scope>NUCLEOTIDE SEQUENCE [LARGE SCALE GENOMIC DNA]</scope>
    <source>
        <strain evidence="1 2">UBC 951</strain>
    </source>
</reference>
<dbReference type="Proteomes" id="UP000027361">
    <property type="component" value="Unassembled WGS sequence"/>
</dbReference>
<organism evidence="1 2">
    <name type="scientific">Tilletiaria anomala (strain ATCC 24038 / CBS 436.72 / UBC 951)</name>
    <dbReference type="NCBI Taxonomy" id="1037660"/>
    <lineage>
        <taxon>Eukaryota</taxon>
        <taxon>Fungi</taxon>
        <taxon>Dikarya</taxon>
        <taxon>Basidiomycota</taxon>
        <taxon>Ustilaginomycotina</taxon>
        <taxon>Exobasidiomycetes</taxon>
        <taxon>Georgefischeriales</taxon>
        <taxon>Tilletiariaceae</taxon>
        <taxon>Tilletiaria</taxon>
    </lineage>
</organism>
<proteinExistence type="predicted"/>
<evidence type="ECO:0000313" key="1">
    <source>
        <dbReference type="EMBL" id="KDN40355.1"/>
    </source>
</evidence>
<protein>
    <submittedName>
        <fullName evidence="1">Uncharacterized protein</fullName>
    </submittedName>
</protein>
<dbReference type="EMBL" id="JMSN01000092">
    <property type="protein sequence ID" value="KDN40355.1"/>
    <property type="molecule type" value="Genomic_DNA"/>
</dbReference>
<dbReference type="HOGENOM" id="CLU_1750982_0_0_1"/>
<evidence type="ECO:0000313" key="2">
    <source>
        <dbReference type="Proteomes" id="UP000027361"/>
    </source>
</evidence>
<dbReference type="RefSeq" id="XP_013241366.1">
    <property type="nucleotide sequence ID" value="XM_013385912.1"/>
</dbReference>
<keyword evidence="2" id="KW-1185">Reference proteome</keyword>
<name>A0A066VP91_TILAU</name>
<comment type="caution">
    <text evidence="1">The sequence shown here is derived from an EMBL/GenBank/DDBJ whole genome shotgun (WGS) entry which is preliminary data.</text>
</comment>
<dbReference type="AlphaFoldDB" id="A0A066VP91"/>